<organism evidence="2 3">
    <name type="scientific">Ilex paraguariensis</name>
    <name type="common">yerba mate</name>
    <dbReference type="NCBI Taxonomy" id="185542"/>
    <lineage>
        <taxon>Eukaryota</taxon>
        <taxon>Viridiplantae</taxon>
        <taxon>Streptophyta</taxon>
        <taxon>Embryophyta</taxon>
        <taxon>Tracheophyta</taxon>
        <taxon>Spermatophyta</taxon>
        <taxon>Magnoliopsida</taxon>
        <taxon>eudicotyledons</taxon>
        <taxon>Gunneridae</taxon>
        <taxon>Pentapetalae</taxon>
        <taxon>asterids</taxon>
        <taxon>campanulids</taxon>
        <taxon>Aquifoliales</taxon>
        <taxon>Aquifoliaceae</taxon>
        <taxon>Ilex</taxon>
    </lineage>
</organism>
<sequence>SFRPVSGGQQPCRAALAHFLVISSRRCSFAWSRTWRQPSMKKRGSGPCTSRCVATATKALMLDISACVRAEVTGDGAPELGPRFPRRAGSRHQQQRAPAGED</sequence>
<evidence type="ECO:0000313" key="2">
    <source>
        <dbReference type="EMBL" id="CAK9134771.1"/>
    </source>
</evidence>
<gene>
    <name evidence="2" type="ORF">ILEXP_LOCUS1697</name>
</gene>
<reference evidence="2 3" key="1">
    <citation type="submission" date="2024-02" db="EMBL/GenBank/DDBJ databases">
        <authorList>
            <person name="Vignale AGUSTIN F."/>
            <person name="Sosa J E."/>
            <person name="Modenutti C."/>
        </authorList>
    </citation>
    <scope>NUCLEOTIDE SEQUENCE [LARGE SCALE GENOMIC DNA]</scope>
</reference>
<feature type="compositionally biased region" description="Basic residues" evidence="1">
    <location>
        <begin position="84"/>
        <end position="94"/>
    </location>
</feature>
<feature type="region of interest" description="Disordered" evidence="1">
    <location>
        <begin position="74"/>
        <end position="102"/>
    </location>
</feature>
<evidence type="ECO:0000256" key="1">
    <source>
        <dbReference type="SAM" id="MobiDB-lite"/>
    </source>
</evidence>
<keyword evidence="3" id="KW-1185">Reference proteome</keyword>
<dbReference type="AlphaFoldDB" id="A0ABC8QR96"/>
<dbReference type="EMBL" id="CAUOFW020000565">
    <property type="protein sequence ID" value="CAK9134771.1"/>
    <property type="molecule type" value="Genomic_DNA"/>
</dbReference>
<proteinExistence type="predicted"/>
<protein>
    <submittedName>
        <fullName evidence="2">Uncharacterized protein</fullName>
    </submittedName>
</protein>
<evidence type="ECO:0000313" key="3">
    <source>
        <dbReference type="Proteomes" id="UP001642360"/>
    </source>
</evidence>
<dbReference type="Proteomes" id="UP001642360">
    <property type="component" value="Unassembled WGS sequence"/>
</dbReference>
<accession>A0ABC8QR96</accession>
<feature type="non-terminal residue" evidence="2">
    <location>
        <position position="1"/>
    </location>
</feature>
<name>A0ABC8QR96_9AQUA</name>
<comment type="caution">
    <text evidence="2">The sequence shown here is derived from an EMBL/GenBank/DDBJ whole genome shotgun (WGS) entry which is preliminary data.</text>
</comment>